<dbReference type="Pfam" id="PF00175">
    <property type="entry name" value="NAD_binding_1"/>
    <property type="match status" value="1"/>
</dbReference>
<comment type="cofactor">
    <cofactor evidence="1">
        <name>FMN</name>
        <dbReference type="ChEBI" id="CHEBI:58210"/>
    </cofactor>
</comment>
<dbReference type="PROSITE" id="PS50862">
    <property type="entry name" value="AA_TRNA_LIGASE_II"/>
    <property type="match status" value="1"/>
</dbReference>
<dbReference type="CDD" id="cd00775">
    <property type="entry name" value="LysRS_core"/>
    <property type="match status" value="1"/>
</dbReference>
<keyword evidence="15" id="KW-0560">Oxidoreductase</keyword>
<keyword evidence="11" id="KW-0274">FAD</keyword>
<keyword evidence="12" id="KW-0067">ATP-binding</keyword>
<dbReference type="PRINTS" id="PR00982">
    <property type="entry name" value="TRNASYNTHLYS"/>
</dbReference>
<evidence type="ECO:0000256" key="12">
    <source>
        <dbReference type="ARBA" id="ARBA00022840"/>
    </source>
</evidence>
<dbReference type="SUPFAM" id="SSF63380">
    <property type="entry name" value="Riboflavin synthase domain-like"/>
    <property type="match status" value="1"/>
</dbReference>
<dbReference type="Gene3D" id="2.40.50.140">
    <property type="entry name" value="Nucleic acid-binding proteins"/>
    <property type="match status" value="1"/>
</dbReference>
<dbReference type="InterPro" id="IPR023173">
    <property type="entry name" value="NADPH_Cyt_P450_Rdtase_alpha"/>
</dbReference>
<dbReference type="InterPro" id="IPR044136">
    <property type="entry name" value="Lys-tRNA-ligase_II_N"/>
</dbReference>
<evidence type="ECO:0000256" key="13">
    <source>
        <dbReference type="ARBA" id="ARBA00022857"/>
    </source>
</evidence>
<dbReference type="GO" id="GO:0006430">
    <property type="term" value="P:lysyl-tRNA aminoacylation"/>
    <property type="evidence" value="ECO:0007669"/>
    <property type="project" value="InterPro"/>
</dbReference>
<dbReference type="FunFam" id="3.30.930.10:FF:000238">
    <property type="entry name" value="Lysine--tRNA ligase"/>
    <property type="match status" value="1"/>
</dbReference>
<evidence type="ECO:0000259" key="22">
    <source>
        <dbReference type="PROSITE" id="PS51384"/>
    </source>
</evidence>
<dbReference type="Pfam" id="PF00152">
    <property type="entry name" value="tRNA-synt_2"/>
    <property type="match status" value="1"/>
</dbReference>
<evidence type="ECO:0000256" key="10">
    <source>
        <dbReference type="ARBA" id="ARBA00022741"/>
    </source>
</evidence>
<reference evidence="23" key="1">
    <citation type="submission" date="2021-01" db="EMBL/GenBank/DDBJ databases">
        <authorList>
            <person name="Corre E."/>
            <person name="Pelletier E."/>
            <person name="Niang G."/>
            <person name="Scheremetjew M."/>
            <person name="Finn R."/>
            <person name="Kale V."/>
            <person name="Holt S."/>
            <person name="Cochrane G."/>
            <person name="Meng A."/>
            <person name="Brown T."/>
            <person name="Cohen L."/>
        </authorList>
    </citation>
    <scope>NUCLEOTIDE SEQUENCE</scope>
    <source>
        <strain evidence="23">Ms1</strain>
    </source>
</reference>
<dbReference type="InterPro" id="IPR004365">
    <property type="entry name" value="NA-bd_OB_tRNA"/>
</dbReference>
<evidence type="ECO:0000256" key="18">
    <source>
        <dbReference type="ARBA" id="ARBA00048573"/>
    </source>
</evidence>
<evidence type="ECO:0000256" key="4">
    <source>
        <dbReference type="ARBA" id="ARBA00008226"/>
    </source>
</evidence>
<evidence type="ECO:0000256" key="16">
    <source>
        <dbReference type="ARBA" id="ARBA00023146"/>
    </source>
</evidence>
<evidence type="ECO:0000256" key="2">
    <source>
        <dbReference type="ARBA" id="ARBA00001974"/>
    </source>
</evidence>
<keyword evidence="14" id="KW-0648">Protein biosynthesis</keyword>
<dbReference type="Gene3D" id="3.30.930.10">
    <property type="entry name" value="Bira Bifunctional Protein, Domain 2"/>
    <property type="match status" value="1"/>
</dbReference>
<evidence type="ECO:0000256" key="9">
    <source>
        <dbReference type="ARBA" id="ARBA00022643"/>
    </source>
</evidence>
<protein>
    <recommendedName>
        <fullName evidence="5 19">Lysine--tRNA ligase</fullName>
        <ecNumber evidence="5 19">6.1.1.6</ecNumber>
    </recommendedName>
    <alternativeName>
        <fullName evidence="17 19">Lysyl-tRNA synthetase</fullName>
    </alternativeName>
</protein>
<keyword evidence="16" id="KW-0030">Aminoacyl-tRNA synthetase</keyword>
<feature type="region of interest" description="Disordered" evidence="20">
    <location>
        <begin position="694"/>
        <end position="718"/>
    </location>
</feature>
<evidence type="ECO:0000256" key="14">
    <source>
        <dbReference type="ARBA" id="ARBA00022917"/>
    </source>
</evidence>
<dbReference type="EC" id="6.1.1.6" evidence="5 19"/>
<evidence type="ECO:0000256" key="5">
    <source>
        <dbReference type="ARBA" id="ARBA00013166"/>
    </source>
</evidence>
<keyword evidence="7" id="KW-0436">Ligase</keyword>
<dbReference type="Gene3D" id="2.40.30.10">
    <property type="entry name" value="Translation factors"/>
    <property type="match status" value="1"/>
</dbReference>
<dbReference type="Gene3D" id="3.40.50.80">
    <property type="entry name" value="Nucleotide-binding domain of ferredoxin-NADP reductase (FNR) module"/>
    <property type="match status" value="1"/>
</dbReference>
<dbReference type="GO" id="GO:0005524">
    <property type="term" value="F:ATP binding"/>
    <property type="evidence" value="ECO:0007669"/>
    <property type="project" value="UniProtKB-KW"/>
</dbReference>
<evidence type="ECO:0000256" key="15">
    <source>
        <dbReference type="ARBA" id="ARBA00023002"/>
    </source>
</evidence>
<evidence type="ECO:0000256" key="11">
    <source>
        <dbReference type="ARBA" id="ARBA00022827"/>
    </source>
</evidence>
<dbReference type="PANTHER" id="PTHR42918:SF9">
    <property type="entry name" value="LYSINE--TRNA LIGASE"/>
    <property type="match status" value="1"/>
</dbReference>
<keyword evidence="13" id="KW-0521">NADP</keyword>
<dbReference type="SUPFAM" id="SSF55681">
    <property type="entry name" value="Class II aaRS and biotin synthetases"/>
    <property type="match status" value="1"/>
</dbReference>
<dbReference type="InterPro" id="IPR039261">
    <property type="entry name" value="FNR_nucleotide-bd"/>
</dbReference>
<dbReference type="EMBL" id="HBFS01001178">
    <property type="protein sequence ID" value="CAD8907578.1"/>
    <property type="molecule type" value="Transcribed_RNA"/>
</dbReference>
<dbReference type="InterPro" id="IPR003097">
    <property type="entry name" value="CysJ-like_FAD-binding"/>
</dbReference>
<evidence type="ECO:0000256" key="6">
    <source>
        <dbReference type="ARBA" id="ARBA00022490"/>
    </source>
</evidence>
<keyword evidence="6" id="KW-0963">Cytoplasm</keyword>
<dbReference type="InterPro" id="IPR002313">
    <property type="entry name" value="Lys-tRNA-ligase_II"/>
</dbReference>
<dbReference type="GO" id="GO:0005829">
    <property type="term" value="C:cytosol"/>
    <property type="evidence" value="ECO:0007669"/>
    <property type="project" value="TreeGrafter"/>
</dbReference>
<dbReference type="SUPFAM" id="SSF50249">
    <property type="entry name" value="Nucleic acid-binding proteins"/>
    <property type="match status" value="1"/>
</dbReference>
<dbReference type="PANTHER" id="PTHR42918">
    <property type="entry name" value="LYSYL-TRNA SYNTHETASE"/>
    <property type="match status" value="1"/>
</dbReference>
<dbReference type="GO" id="GO:0016491">
    <property type="term" value="F:oxidoreductase activity"/>
    <property type="evidence" value="ECO:0007669"/>
    <property type="project" value="UniProtKB-KW"/>
</dbReference>
<keyword evidence="8" id="KW-0285">Flavoprotein</keyword>
<feature type="domain" description="Aminoacyl-transfer RNA synthetases class-II family profile" evidence="21">
    <location>
        <begin position="107"/>
        <end position="439"/>
    </location>
</feature>
<dbReference type="FunFam" id="1.20.990.10:FF:000001">
    <property type="entry name" value="NADPH--cytochrome P450 reductase"/>
    <property type="match status" value="1"/>
</dbReference>
<dbReference type="InterPro" id="IPR012340">
    <property type="entry name" value="NA-bd_OB-fold"/>
</dbReference>
<dbReference type="Pfam" id="PF00667">
    <property type="entry name" value="FAD_binding_1"/>
    <property type="match status" value="1"/>
</dbReference>
<dbReference type="AlphaFoldDB" id="A0A7S1G259"/>
<organism evidence="23">
    <name type="scientific">Bicosoecida sp. CB-2014</name>
    <dbReference type="NCBI Taxonomy" id="1486930"/>
    <lineage>
        <taxon>Eukaryota</taxon>
        <taxon>Sar</taxon>
        <taxon>Stramenopiles</taxon>
        <taxon>Bigyra</taxon>
        <taxon>Opalozoa</taxon>
        <taxon>Bicosoecida</taxon>
    </lineage>
</organism>
<dbReference type="Gene3D" id="1.20.990.10">
    <property type="entry name" value="NADPH-cytochrome p450 Reductase, Chain A, domain 3"/>
    <property type="match status" value="1"/>
</dbReference>
<dbReference type="HAMAP" id="MF_00252">
    <property type="entry name" value="Lys_tRNA_synth_class2"/>
    <property type="match status" value="1"/>
</dbReference>
<dbReference type="SUPFAM" id="SSF52343">
    <property type="entry name" value="Ferredoxin reductase-like, C-terminal NADP-linked domain"/>
    <property type="match status" value="1"/>
</dbReference>
<dbReference type="InterPro" id="IPR017938">
    <property type="entry name" value="Riboflavin_synthase-like_b-brl"/>
</dbReference>
<dbReference type="GO" id="GO:0000049">
    <property type="term" value="F:tRNA binding"/>
    <property type="evidence" value="ECO:0007669"/>
    <property type="project" value="TreeGrafter"/>
</dbReference>
<comment type="cofactor">
    <cofactor evidence="2">
        <name>FAD</name>
        <dbReference type="ChEBI" id="CHEBI:57692"/>
    </cofactor>
</comment>
<evidence type="ECO:0000256" key="7">
    <source>
        <dbReference type="ARBA" id="ARBA00022598"/>
    </source>
</evidence>
<dbReference type="Pfam" id="PF01336">
    <property type="entry name" value="tRNA_anti-codon"/>
    <property type="match status" value="1"/>
</dbReference>
<dbReference type="InterPro" id="IPR001433">
    <property type="entry name" value="OxRdtase_FAD/NAD-bd"/>
</dbReference>
<dbReference type="PROSITE" id="PS51384">
    <property type="entry name" value="FAD_FR"/>
    <property type="match status" value="1"/>
</dbReference>
<comment type="catalytic activity">
    <reaction evidence="18 19">
        <text>tRNA(Lys) + L-lysine + ATP = L-lysyl-tRNA(Lys) + AMP + diphosphate</text>
        <dbReference type="Rhea" id="RHEA:20792"/>
        <dbReference type="Rhea" id="RHEA-COMP:9696"/>
        <dbReference type="Rhea" id="RHEA-COMP:9697"/>
        <dbReference type="ChEBI" id="CHEBI:30616"/>
        <dbReference type="ChEBI" id="CHEBI:32551"/>
        <dbReference type="ChEBI" id="CHEBI:33019"/>
        <dbReference type="ChEBI" id="CHEBI:78442"/>
        <dbReference type="ChEBI" id="CHEBI:78529"/>
        <dbReference type="ChEBI" id="CHEBI:456215"/>
        <dbReference type="EC" id="6.1.1.6"/>
    </reaction>
</comment>
<dbReference type="FunFam" id="3.40.50.80:FF:000001">
    <property type="entry name" value="NADPH--cytochrome P450 reductase 1"/>
    <property type="match status" value="1"/>
</dbReference>
<keyword evidence="10" id="KW-0547">Nucleotide-binding</keyword>
<dbReference type="InterPro" id="IPR045864">
    <property type="entry name" value="aa-tRNA-synth_II/BPL/LPL"/>
</dbReference>
<evidence type="ECO:0000259" key="21">
    <source>
        <dbReference type="PROSITE" id="PS50862"/>
    </source>
</evidence>
<evidence type="ECO:0000256" key="19">
    <source>
        <dbReference type="RuleBase" id="RU003748"/>
    </source>
</evidence>
<dbReference type="InterPro" id="IPR018149">
    <property type="entry name" value="Lys-tRNA-synth_II_C"/>
</dbReference>
<comment type="subcellular location">
    <subcellularLocation>
        <location evidence="3">Cytoplasm</location>
    </subcellularLocation>
</comment>
<name>A0A7S1G259_9STRA</name>
<dbReference type="CDD" id="cd04322">
    <property type="entry name" value="LysRS_N"/>
    <property type="match status" value="1"/>
</dbReference>
<accession>A0A7S1G259</accession>
<keyword evidence="9" id="KW-0288">FMN</keyword>
<evidence type="ECO:0000256" key="1">
    <source>
        <dbReference type="ARBA" id="ARBA00001917"/>
    </source>
</evidence>
<feature type="domain" description="FAD-binding FR-type" evidence="22">
    <location>
        <begin position="474"/>
        <end position="737"/>
    </location>
</feature>
<evidence type="ECO:0000256" key="20">
    <source>
        <dbReference type="SAM" id="MobiDB-lite"/>
    </source>
</evidence>
<evidence type="ECO:0000256" key="8">
    <source>
        <dbReference type="ARBA" id="ARBA00022630"/>
    </source>
</evidence>
<dbReference type="GO" id="GO:0004824">
    <property type="term" value="F:lysine-tRNA ligase activity"/>
    <property type="evidence" value="ECO:0007669"/>
    <property type="project" value="UniProtKB-EC"/>
</dbReference>
<dbReference type="NCBIfam" id="TIGR00499">
    <property type="entry name" value="lysS_bact"/>
    <property type="match status" value="1"/>
</dbReference>
<evidence type="ECO:0000256" key="3">
    <source>
        <dbReference type="ARBA" id="ARBA00004496"/>
    </source>
</evidence>
<dbReference type="InterPro" id="IPR004364">
    <property type="entry name" value="Aa-tRNA-synt_II"/>
</dbReference>
<gene>
    <name evidence="23" type="ORF">BSP0115_LOCUS774</name>
</gene>
<proteinExistence type="inferred from homology"/>
<comment type="similarity">
    <text evidence="4">Belongs to the class-II aminoacyl-tRNA synthetase family.</text>
</comment>
<dbReference type="InterPro" id="IPR006195">
    <property type="entry name" value="aa-tRNA-synth_II"/>
</dbReference>
<evidence type="ECO:0000313" key="23">
    <source>
        <dbReference type="EMBL" id="CAD8907578.1"/>
    </source>
</evidence>
<evidence type="ECO:0000256" key="17">
    <source>
        <dbReference type="ARBA" id="ARBA00030563"/>
    </source>
</evidence>
<dbReference type="NCBIfam" id="NF001756">
    <property type="entry name" value="PRK00484.1"/>
    <property type="match status" value="1"/>
</dbReference>
<sequence length="892" mass="100638">MAAKLVFFDLQADGAQVQVMMNAAIMEDKAAFERMKDVVRRGDLVGVRGHPGKTKLGELTIFAQDLQLLSPCLHMLPKGHFGLSDKETRFRQRYLDLILNNETRRVFNTRARIINYVRRFLDSRHFLEVETPMMNMIAGGATAKPFVTHHNELDMTLFMRVAPELYLKELIVGGLDRVYEIGRQFRNEGIDLTHNPEFTTCEFYWAYADYADLMRVTEEMISGMVYEIHGTYKIKYTPKEAEGDESKVIEIDFTPPFRRVPMLKGLEEAIGIKMPADITTEEARDFLDRLCVEKDVKCPAPRTTARLLDKLVGDFIEVDCINPTFITDHPELMSPLAKYHRAEPGLTERFECFIAGFEVVNAYTELNNPRVQRERFVDQMKNKAAGDDEAQGHDEGFCVALEYGLPPTAGWGMGIDRMTMFLADKNNIREVLLFPAMKPDEVGAGGAAGGAGGGRRRLSTNSASEVDLSSRGYFLAREVKVIANRELRKGGDGSTRHIELNLKSTGITYKTADNAALCPENDPDVVESLIKWLDYDADRAFNLEPVKGDSHKLLFPTPCTVREALLRYCDINHMPRKGLLGIMANFATVERERERLLHLISKEGRGEYHEWVTEHRRSFVEVVQAFPSVRMPFERLIEALPRLQVRYYTISSSSLAHPERLHLTVSIVKEAKPRGPSDPDRHFLGVCSNYLARMEPPPTGDDGKRKDGAESASRSAKSRPAWPAVRLFIRPSTFELPADPSTPIIMVGPGTGIAPMRAFLHERHKQREDGKEVGPTVLFFGCRRQAEDFIYEDELLKFARDGTLTEFYTAFSREQTAKVYVQDKLAEHGDRVWALLSAGAHFYVCGGIKMGNDVSATLAKIAATQGGMSEEDAKQFVHRLGEEGRYVAELWS</sequence>
<dbReference type="InterPro" id="IPR017927">
    <property type="entry name" value="FAD-bd_FR_type"/>
</dbReference>